<organism evidence="1 2">
    <name type="scientific">Acaulospora colombiana</name>
    <dbReference type="NCBI Taxonomy" id="27376"/>
    <lineage>
        <taxon>Eukaryota</taxon>
        <taxon>Fungi</taxon>
        <taxon>Fungi incertae sedis</taxon>
        <taxon>Mucoromycota</taxon>
        <taxon>Glomeromycotina</taxon>
        <taxon>Glomeromycetes</taxon>
        <taxon>Diversisporales</taxon>
        <taxon>Acaulosporaceae</taxon>
        <taxon>Acaulospora</taxon>
    </lineage>
</organism>
<comment type="caution">
    <text evidence="1">The sequence shown here is derived from an EMBL/GenBank/DDBJ whole genome shotgun (WGS) entry which is preliminary data.</text>
</comment>
<evidence type="ECO:0000313" key="2">
    <source>
        <dbReference type="Proteomes" id="UP000789525"/>
    </source>
</evidence>
<feature type="non-terminal residue" evidence="1">
    <location>
        <position position="254"/>
    </location>
</feature>
<reference evidence="1" key="1">
    <citation type="submission" date="2021-06" db="EMBL/GenBank/DDBJ databases">
        <authorList>
            <person name="Kallberg Y."/>
            <person name="Tangrot J."/>
            <person name="Rosling A."/>
        </authorList>
    </citation>
    <scope>NUCLEOTIDE SEQUENCE</scope>
    <source>
        <strain evidence="1">CL356</strain>
    </source>
</reference>
<protein>
    <submittedName>
        <fullName evidence="1">1660_t:CDS:1</fullName>
    </submittedName>
</protein>
<dbReference type="Proteomes" id="UP000789525">
    <property type="component" value="Unassembled WGS sequence"/>
</dbReference>
<evidence type="ECO:0000313" key="1">
    <source>
        <dbReference type="EMBL" id="CAG8659876.1"/>
    </source>
</evidence>
<name>A0ACA9NP34_9GLOM</name>
<accession>A0ACA9NP34</accession>
<sequence length="254" mass="29334">MSGSSRGSSEMNRNSIDRRSSLENGGRVNGLDKTAASQRSDSRSKLHSRSDSSTMEELRQQLEKMRVEKEESEANYRTLLERLSEMKSKIGLKIQQDAEELERRETAINTLTAQNDDLQNAIASLHSELSSTNAESERVTKELDTLRNTLQQHQQSSTMAHSTQISALTSEAHTLRDQLKESQELLERARLEKEEWERILMDERVSSEALRTENRTLKRDSENERMKREKFHQELEQERQRADNLEAVLAEFEA</sequence>
<dbReference type="EMBL" id="CAJVPT010022419">
    <property type="protein sequence ID" value="CAG8659876.1"/>
    <property type="molecule type" value="Genomic_DNA"/>
</dbReference>
<proteinExistence type="predicted"/>
<gene>
    <name evidence="1" type="ORF">ACOLOM_LOCUS8548</name>
</gene>
<keyword evidence="2" id="KW-1185">Reference proteome</keyword>